<evidence type="ECO:0000259" key="5">
    <source>
        <dbReference type="PROSITE" id="PS50931"/>
    </source>
</evidence>
<dbReference type="PANTHER" id="PTHR30346">
    <property type="entry name" value="TRANSCRIPTIONAL DUAL REGULATOR HCAR-RELATED"/>
    <property type="match status" value="1"/>
</dbReference>
<dbReference type="InterPro" id="IPR036388">
    <property type="entry name" value="WH-like_DNA-bd_sf"/>
</dbReference>
<evidence type="ECO:0000313" key="6">
    <source>
        <dbReference type="EMBL" id="ATG54889.1"/>
    </source>
</evidence>
<protein>
    <submittedName>
        <fullName evidence="6">LysR family transcriptional regulator</fullName>
    </submittedName>
</protein>
<gene>
    <name evidence="6" type="ORF">CFK41_09030</name>
</gene>
<dbReference type="OrthoDB" id="3636008at2"/>
<dbReference type="InterPro" id="IPR005119">
    <property type="entry name" value="LysR_subst-bd"/>
</dbReference>
<dbReference type="Gene3D" id="1.10.10.10">
    <property type="entry name" value="Winged helix-like DNA-binding domain superfamily/Winged helix DNA-binding domain"/>
    <property type="match status" value="1"/>
</dbReference>
<dbReference type="SUPFAM" id="SSF46785">
    <property type="entry name" value="Winged helix' DNA-binding domain"/>
    <property type="match status" value="1"/>
</dbReference>
<dbReference type="SUPFAM" id="SSF53850">
    <property type="entry name" value="Periplasmic binding protein-like II"/>
    <property type="match status" value="1"/>
</dbReference>
<evidence type="ECO:0000256" key="2">
    <source>
        <dbReference type="ARBA" id="ARBA00023015"/>
    </source>
</evidence>
<dbReference type="PROSITE" id="PS50931">
    <property type="entry name" value="HTH_LYSR"/>
    <property type="match status" value="1"/>
</dbReference>
<dbReference type="EMBL" id="CP023564">
    <property type="protein sequence ID" value="ATG54889.1"/>
    <property type="molecule type" value="Genomic_DNA"/>
</dbReference>
<comment type="similarity">
    <text evidence="1">Belongs to the LysR transcriptional regulatory family.</text>
</comment>
<keyword evidence="3" id="KW-0238">DNA-binding</keyword>
<feature type="domain" description="HTH lysR-type" evidence="5">
    <location>
        <begin position="1"/>
        <end position="58"/>
    </location>
</feature>
<dbReference type="Pfam" id="PF00126">
    <property type="entry name" value="HTH_1"/>
    <property type="match status" value="1"/>
</dbReference>
<dbReference type="RefSeq" id="WP_096799354.1">
    <property type="nucleotide sequence ID" value="NZ_CP023564.1"/>
</dbReference>
<dbReference type="Gene3D" id="3.40.190.290">
    <property type="match status" value="1"/>
</dbReference>
<dbReference type="Pfam" id="PF03466">
    <property type="entry name" value="LysR_substrate"/>
    <property type="match status" value="1"/>
</dbReference>
<keyword evidence="2" id="KW-0805">Transcription regulation</keyword>
<dbReference type="Proteomes" id="UP000217889">
    <property type="component" value="Chromosome"/>
</dbReference>
<accession>A0A291GXF9</accession>
<dbReference type="FunFam" id="1.10.10.10:FF:000001">
    <property type="entry name" value="LysR family transcriptional regulator"/>
    <property type="match status" value="1"/>
</dbReference>
<dbReference type="InterPro" id="IPR036390">
    <property type="entry name" value="WH_DNA-bd_sf"/>
</dbReference>
<sequence length="296" mass="31889">MEFQQMRYVVAVAEERSFTRAAERCLVVQSALSHQIKALERELGVRLFARTSRRVEITAAGEAFLARARESLDAAERAVSEAAEADGQIRGSLIIGVIPTVTAIDIPAALGHFHRAHPAVRIKLRGGGSDEFVTAISEGRMDVAVLGLPDSAPPKGVNARVLARERLIVVVSAEHSLARRRRLRLQDLADEVFVDFPEGTPGRLPSDLAFQAAGIHREVAFEAMSADLILDLVRQGLVIALLSPAVIPAGSNGLRMIPVTAGPTRIEYLAWSSFNPAPAARAFLESVPIPQSGDDK</sequence>
<evidence type="ECO:0000256" key="4">
    <source>
        <dbReference type="ARBA" id="ARBA00023163"/>
    </source>
</evidence>
<keyword evidence="4" id="KW-0804">Transcription</keyword>
<name>A0A291GXF9_9MICO</name>
<dbReference type="GO" id="GO:0003700">
    <property type="term" value="F:DNA-binding transcription factor activity"/>
    <property type="evidence" value="ECO:0007669"/>
    <property type="project" value="InterPro"/>
</dbReference>
<evidence type="ECO:0000256" key="3">
    <source>
        <dbReference type="ARBA" id="ARBA00023125"/>
    </source>
</evidence>
<dbReference type="InterPro" id="IPR000847">
    <property type="entry name" value="LysR_HTH_N"/>
</dbReference>
<dbReference type="KEGG" id="bgg:CFK41_09030"/>
<dbReference type="PANTHER" id="PTHR30346:SF30">
    <property type="entry name" value="SMALL NEUTRAL PROTEASE REGULATORY PROTEIN"/>
    <property type="match status" value="1"/>
</dbReference>
<dbReference type="AlphaFoldDB" id="A0A291GXF9"/>
<dbReference type="GO" id="GO:0003677">
    <property type="term" value="F:DNA binding"/>
    <property type="evidence" value="ECO:0007669"/>
    <property type="project" value="UniProtKB-KW"/>
</dbReference>
<reference evidence="6 7" key="1">
    <citation type="journal article" date="2014" name="Int. J. Syst. Evol. Microbiol.">
        <title>Brachybacterium ginsengisoli sp. nov., isolated from soil of a ginseng field.</title>
        <authorList>
            <person name="Hoang V.A."/>
            <person name="Kim Y.J."/>
            <person name="Nguyen N.L."/>
            <person name="Yang D.C."/>
        </authorList>
    </citation>
    <scope>NUCLEOTIDE SEQUENCE [LARGE SCALE GENOMIC DNA]</scope>
    <source>
        <strain evidence="6 7">DCY80</strain>
    </source>
</reference>
<keyword evidence="7" id="KW-1185">Reference proteome</keyword>
<organism evidence="6 7">
    <name type="scientific">Brachybacterium ginsengisoli</name>
    <dbReference type="NCBI Taxonomy" id="1331682"/>
    <lineage>
        <taxon>Bacteria</taxon>
        <taxon>Bacillati</taxon>
        <taxon>Actinomycetota</taxon>
        <taxon>Actinomycetes</taxon>
        <taxon>Micrococcales</taxon>
        <taxon>Dermabacteraceae</taxon>
        <taxon>Brachybacterium</taxon>
    </lineage>
</organism>
<evidence type="ECO:0000313" key="7">
    <source>
        <dbReference type="Proteomes" id="UP000217889"/>
    </source>
</evidence>
<evidence type="ECO:0000256" key="1">
    <source>
        <dbReference type="ARBA" id="ARBA00009437"/>
    </source>
</evidence>
<dbReference type="CDD" id="cd08436">
    <property type="entry name" value="PBP2_LTTR_like_3"/>
    <property type="match status" value="1"/>
</dbReference>
<proteinExistence type="inferred from homology"/>
<dbReference type="PRINTS" id="PR00039">
    <property type="entry name" value="HTHLYSR"/>
</dbReference>
<dbReference type="GO" id="GO:0032993">
    <property type="term" value="C:protein-DNA complex"/>
    <property type="evidence" value="ECO:0007669"/>
    <property type="project" value="TreeGrafter"/>
</dbReference>